<dbReference type="InParanoid" id="A0A2P6NLF0"/>
<keyword evidence="1 3" id="KW-0732">Signal</keyword>
<dbReference type="InterPro" id="IPR018244">
    <property type="entry name" value="Allrgn_V5/Tpx1_CS"/>
</dbReference>
<keyword evidence="7" id="KW-1185">Reference proteome</keyword>
<feature type="chain" id="PRO_5015197189" description="SCP domain-containing protein" evidence="3">
    <location>
        <begin position="31"/>
        <end position="275"/>
    </location>
</feature>
<sequence length="275" mass="29748">MSDLTRQLSEGRSLVLSALLVCGIVADQWADQWVSDHNNFRAKYGVGPVSWDPQAANLAQAWADRCQFQHGGADGYGQNIWMSSGGGGCNLDDVRGSSSSWASEEKDWDCTRDMWGDGCNGGWSNCGHVTQMVWEHTTRIGCACGRNCKLIVCNYNPPGNFMGQQPVTSSECSKGRNGGGGNGGNSDPCHDMFQSSQCRTYTEDPNQIDGAAVGNAFDWICSNYPSYCNDIQPGARYGGCNSAQRLSYIMNIYYQKVKGDQGNSGCDFGGLGRVN</sequence>
<evidence type="ECO:0008006" key="8">
    <source>
        <dbReference type="Google" id="ProtNLM"/>
    </source>
</evidence>
<dbReference type="Pfam" id="PF07983">
    <property type="entry name" value="X8"/>
    <property type="match status" value="1"/>
</dbReference>
<gene>
    <name evidence="6" type="ORF">PROFUN_07431</name>
</gene>
<dbReference type="Gene3D" id="1.20.58.1040">
    <property type="match status" value="1"/>
</dbReference>
<dbReference type="OrthoDB" id="16347at2759"/>
<evidence type="ECO:0000313" key="7">
    <source>
        <dbReference type="Proteomes" id="UP000241769"/>
    </source>
</evidence>
<dbReference type="GO" id="GO:0005576">
    <property type="term" value="C:extracellular region"/>
    <property type="evidence" value="ECO:0007669"/>
    <property type="project" value="InterPro"/>
</dbReference>
<proteinExistence type="predicted"/>
<dbReference type="EMBL" id="MDYQ01000056">
    <property type="protein sequence ID" value="PRP84777.1"/>
    <property type="molecule type" value="Genomic_DNA"/>
</dbReference>
<dbReference type="InterPro" id="IPR035940">
    <property type="entry name" value="CAP_sf"/>
</dbReference>
<feature type="domain" description="X8" evidence="5">
    <location>
        <begin position="206"/>
        <end position="275"/>
    </location>
</feature>
<dbReference type="SMART" id="SM00198">
    <property type="entry name" value="SCP"/>
    <property type="match status" value="1"/>
</dbReference>
<evidence type="ECO:0000256" key="3">
    <source>
        <dbReference type="SAM" id="SignalP"/>
    </source>
</evidence>
<feature type="domain" description="SCP" evidence="4">
    <location>
        <begin position="28"/>
        <end position="163"/>
    </location>
</feature>
<evidence type="ECO:0000313" key="6">
    <source>
        <dbReference type="EMBL" id="PRP84777.1"/>
    </source>
</evidence>
<dbReference type="InterPro" id="IPR014044">
    <property type="entry name" value="CAP_dom"/>
</dbReference>
<dbReference type="SUPFAM" id="SSF55797">
    <property type="entry name" value="PR-1-like"/>
    <property type="match status" value="1"/>
</dbReference>
<evidence type="ECO:0000259" key="4">
    <source>
        <dbReference type="SMART" id="SM00198"/>
    </source>
</evidence>
<dbReference type="InterPro" id="IPR001283">
    <property type="entry name" value="CRISP-related"/>
</dbReference>
<accession>A0A2P6NLF0</accession>
<comment type="caution">
    <text evidence="6">The sequence shown here is derived from an EMBL/GenBank/DDBJ whole genome shotgun (WGS) entry which is preliminary data.</text>
</comment>
<feature type="signal peptide" evidence="3">
    <location>
        <begin position="1"/>
        <end position="30"/>
    </location>
</feature>
<dbReference type="SMART" id="SM00768">
    <property type="entry name" value="X8"/>
    <property type="match status" value="1"/>
</dbReference>
<evidence type="ECO:0000256" key="1">
    <source>
        <dbReference type="ARBA" id="ARBA00022729"/>
    </source>
</evidence>
<organism evidence="6 7">
    <name type="scientific">Planoprotostelium fungivorum</name>
    <dbReference type="NCBI Taxonomy" id="1890364"/>
    <lineage>
        <taxon>Eukaryota</taxon>
        <taxon>Amoebozoa</taxon>
        <taxon>Evosea</taxon>
        <taxon>Variosea</taxon>
        <taxon>Cavosteliida</taxon>
        <taxon>Cavosteliaceae</taxon>
        <taxon>Planoprotostelium</taxon>
    </lineage>
</organism>
<protein>
    <recommendedName>
        <fullName evidence="8">SCP domain-containing protein</fullName>
    </recommendedName>
</protein>
<dbReference type="Proteomes" id="UP000241769">
    <property type="component" value="Unassembled WGS sequence"/>
</dbReference>
<name>A0A2P6NLF0_9EUKA</name>
<feature type="region of interest" description="Disordered" evidence="2">
    <location>
        <begin position="166"/>
        <end position="186"/>
    </location>
</feature>
<evidence type="ECO:0000256" key="2">
    <source>
        <dbReference type="SAM" id="MobiDB-lite"/>
    </source>
</evidence>
<reference evidence="6 7" key="1">
    <citation type="journal article" date="2018" name="Genome Biol. Evol.">
        <title>Multiple Roots of Fruiting Body Formation in Amoebozoa.</title>
        <authorList>
            <person name="Hillmann F."/>
            <person name="Forbes G."/>
            <person name="Novohradska S."/>
            <person name="Ferling I."/>
            <person name="Riege K."/>
            <person name="Groth M."/>
            <person name="Westermann M."/>
            <person name="Marz M."/>
            <person name="Spaller T."/>
            <person name="Winckler T."/>
            <person name="Schaap P."/>
            <person name="Glockner G."/>
        </authorList>
    </citation>
    <scope>NUCLEOTIDE SEQUENCE [LARGE SCALE GENOMIC DNA]</scope>
    <source>
        <strain evidence="6 7">Jena</strain>
    </source>
</reference>
<dbReference type="PANTHER" id="PTHR10334">
    <property type="entry name" value="CYSTEINE-RICH SECRETORY PROTEIN-RELATED"/>
    <property type="match status" value="1"/>
</dbReference>
<dbReference type="PRINTS" id="PR00837">
    <property type="entry name" value="V5TPXLIKE"/>
</dbReference>
<dbReference type="PROSITE" id="PS01010">
    <property type="entry name" value="CRISP_2"/>
    <property type="match status" value="1"/>
</dbReference>
<dbReference type="Pfam" id="PF00188">
    <property type="entry name" value="CAP"/>
    <property type="match status" value="1"/>
</dbReference>
<dbReference type="Gene3D" id="3.40.33.10">
    <property type="entry name" value="CAP"/>
    <property type="match status" value="1"/>
</dbReference>
<dbReference type="InterPro" id="IPR012946">
    <property type="entry name" value="X8"/>
</dbReference>
<dbReference type="STRING" id="1890364.A0A2P6NLF0"/>
<dbReference type="AlphaFoldDB" id="A0A2P6NLF0"/>
<evidence type="ECO:0000259" key="5">
    <source>
        <dbReference type="SMART" id="SM00768"/>
    </source>
</evidence>